<feature type="transmembrane region" description="Helical" evidence="1">
    <location>
        <begin position="21"/>
        <end position="43"/>
    </location>
</feature>
<dbReference type="InterPro" id="IPR025508">
    <property type="entry name" value="DUF4395"/>
</dbReference>
<protein>
    <recommendedName>
        <fullName evidence="2">DUF4395 domain-containing protein</fullName>
    </recommendedName>
</protein>
<dbReference type="Proteomes" id="UP000683139">
    <property type="component" value="Unassembled WGS sequence"/>
</dbReference>
<evidence type="ECO:0000313" key="3">
    <source>
        <dbReference type="EMBL" id="GIP17987.1"/>
    </source>
</evidence>
<feature type="transmembrane region" description="Helical" evidence="1">
    <location>
        <begin position="108"/>
        <end position="132"/>
    </location>
</feature>
<feature type="domain" description="DUF4395" evidence="2">
    <location>
        <begin position="12"/>
        <end position="136"/>
    </location>
</feature>
<feature type="transmembrane region" description="Helical" evidence="1">
    <location>
        <begin position="82"/>
        <end position="102"/>
    </location>
</feature>
<keyword evidence="1" id="KW-1133">Transmembrane helix</keyword>
<evidence type="ECO:0000259" key="2">
    <source>
        <dbReference type="Pfam" id="PF14340"/>
    </source>
</evidence>
<keyword evidence="1" id="KW-0812">Transmembrane</keyword>
<organism evidence="3 4">
    <name type="scientific">Paenibacillus montaniterrae</name>
    <dbReference type="NCBI Taxonomy" id="429341"/>
    <lineage>
        <taxon>Bacteria</taxon>
        <taxon>Bacillati</taxon>
        <taxon>Bacillota</taxon>
        <taxon>Bacilli</taxon>
        <taxon>Bacillales</taxon>
        <taxon>Paenibacillaceae</taxon>
        <taxon>Paenibacillus</taxon>
    </lineage>
</organism>
<keyword evidence="1" id="KW-0472">Membrane</keyword>
<dbReference type="Pfam" id="PF14340">
    <property type="entry name" value="DUF4395"/>
    <property type="match status" value="1"/>
</dbReference>
<comment type="caution">
    <text evidence="3">The sequence shown here is derived from an EMBL/GenBank/DDBJ whole genome shotgun (WGS) entry which is preliminary data.</text>
</comment>
<name>A0A919YP13_9BACL</name>
<feature type="transmembrane region" description="Helical" evidence="1">
    <location>
        <begin position="49"/>
        <end position="70"/>
    </location>
</feature>
<keyword evidence="4" id="KW-1185">Reference proteome</keyword>
<reference evidence="3" key="1">
    <citation type="submission" date="2021-03" db="EMBL/GenBank/DDBJ databases">
        <title>Antimicrobial resistance genes in bacteria isolated from Japanese honey, and their potential for conferring macrolide and lincosamide resistance in the American foulbrood pathogen Paenibacillus larvae.</title>
        <authorList>
            <person name="Okamoto M."/>
            <person name="Kumagai M."/>
            <person name="Kanamori H."/>
            <person name="Takamatsu D."/>
        </authorList>
    </citation>
    <scope>NUCLEOTIDE SEQUENCE</scope>
    <source>
        <strain evidence="3">J40TS1</strain>
    </source>
</reference>
<gene>
    <name evidence="3" type="ORF">J40TS1_36290</name>
</gene>
<evidence type="ECO:0000313" key="4">
    <source>
        <dbReference type="Proteomes" id="UP000683139"/>
    </source>
</evidence>
<evidence type="ECO:0000256" key="1">
    <source>
        <dbReference type="SAM" id="Phobius"/>
    </source>
</evidence>
<sequence>MEEQAKQEIPIAKMRSNQIGIVITLVIAIVLDIQWLIAVLWLIQVMTLLLGPGANVFVTLLEPLAKSIYGTKQTEAKELAKFNLSLGFTFLTLSLICISLQWKTAAYIIAGMMGLAALAALLGYCIGCTIYFQYKKYKALRNSAR</sequence>
<dbReference type="RefSeq" id="WP_213517877.1">
    <property type="nucleotide sequence ID" value="NZ_BOSE01000007.1"/>
</dbReference>
<dbReference type="PIRSF" id="PIRSF030042">
    <property type="entry name" value="UCP030042"/>
    <property type="match status" value="1"/>
</dbReference>
<dbReference type="AlphaFoldDB" id="A0A919YP13"/>
<dbReference type="EMBL" id="BOSE01000007">
    <property type="protein sequence ID" value="GIP17987.1"/>
    <property type="molecule type" value="Genomic_DNA"/>
</dbReference>
<dbReference type="InterPro" id="IPR016942">
    <property type="entry name" value="UCP030042"/>
</dbReference>
<proteinExistence type="predicted"/>
<accession>A0A919YP13</accession>